<evidence type="ECO:0000256" key="5">
    <source>
        <dbReference type="ARBA" id="ARBA00023136"/>
    </source>
</evidence>
<proteinExistence type="predicted"/>
<dbReference type="InterPro" id="IPR050363">
    <property type="entry name" value="MIP/Aquaporin"/>
</dbReference>
<comment type="subcellular location">
    <subcellularLocation>
        <location evidence="1">Membrane</location>
        <topology evidence="1">Multi-pass membrane protein</topology>
    </subcellularLocation>
</comment>
<keyword evidence="2" id="KW-0813">Transport</keyword>
<keyword evidence="3 6" id="KW-0812">Transmembrane</keyword>
<dbReference type="InterPro" id="IPR023271">
    <property type="entry name" value="Aquaporin-like"/>
</dbReference>
<evidence type="ECO:0000313" key="8">
    <source>
        <dbReference type="Proteomes" id="UP000759131"/>
    </source>
</evidence>
<reference evidence="7" key="1">
    <citation type="submission" date="2020-11" db="EMBL/GenBank/DDBJ databases">
        <authorList>
            <person name="Tran Van P."/>
        </authorList>
    </citation>
    <scope>NUCLEOTIDE SEQUENCE</scope>
</reference>
<organism evidence="7">
    <name type="scientific">Medioppia subpectinata</name>
    <dbReference type="NCBI Taxonomy" id="1979941"/>
    <lineage>
        <taxon>Eukaryota</taxon>
        <taxon>Metazoa</taxon>
        <taxon>Ecdysozoa</taxon>
        <taxon>Arthropoda</taxon>
        <taxon>Chelicerata</taxon>
        <taxon>Arachnida</taxon>
        <taxon>Acari</taxon>
        <taxon>Acariformes</taxon>
        <taxon>Sarcoptiformes</taxon>
        <taxon>Oribatida</taxon>
        <taxon>Brachypylina</taxon>
        <taxon>Oppioidea</taxon>
        <taxon>Oppiidae</taxon>
        <taxon>Medioppia</taxon>
    </lineage>
</organism>
<accession>A0A7R9KCD0</accession>
<dbReference type="SUPFAM" id="SSF81338">
    <property type="entry name" value="Aquaporin-like"/>
    <property type="match status" value="1"/>
</dbReference>
<dbReference type="EMBL" id="OC854789">
    <property type="protein sequence ID" value="CAD7620378.1"/>
    <property type="molecule type" value="Genomic_DNA"/>
</dbReference>
<name>A0A7R9KCD0_9ACAR</name>
<dbReference type="Gene3D" id="1.20.1080.10">
    <property type="entry name" value="Glycerol uptake facilitator protein"/>
    <property type="match status" value="1"/>
</dbReference>
<dbReference type="PANTHER" id="PTHR43829:SF9">
    <property type="entry name" value="AQUAPORIN-9"/>
    <property type="match status" value="1"/>
</dbReference>
<keyword evidence="4 6" id="KW-1133">Transmembrane helix</keyword>
<dbReference type="GO" id="GO:0015250">
    <property type="term" value="F:water channel activity"/>
    <property type="evidence" value="ECO:0007669"/>
    <property type="project" value="TreeGrafter"/>
</dbReference>
<evidence type="ECO:0000256" key="4">
    <source>
        <dbReference type="ARBA" id="ARBA00022989"/>
    </source>
</evidence>
<dbReference type="AlphaFoldDB" id="A0A7R9KCD0"/>
<evidence type="ECO:0000256" key="2">
    <source>
        <dbReference type="ARBA" id="ARBA00022448"/>
    </source>
</evidence>
<dbReference type="GO" id="GO:0015254">
    <property type="term" value="F:glycerol channel activity"/>
    <property type="evidence" value="ECO:0007669"/>
    <property type="project" value="TreeGrafter"/>
</dbReference>
<protein>
    <submittedName>
        <fullName evidence="7">Uncharacterized protein</fullName>
    </submittedName>
</protein>
<keyword evidence="8" id="KW-1185">Reference proteome</keyword>
<sequence>MIAVLVTMDETNVQIPKYLIPVFISMIICGVIISFGFNCGAALNPARDVSARLFLLLMGYHNNIISHGGEGEFEKIFCNPDKTGSAMVTKVIECHDKHEKSQSAELKALDKKIETTCLKQCSGKSGDMSAYKKVDLTKVDLKDMLIEECDPDKTDSAKVIMINECEDKYRSTMTAEAKALAIKVVLANEAEDAKFEKLFCNPGKTNSEIVDMVNVCENKYRSTMSAEMKALDDKIENACHKGCMEKAGNMSAYTMVDLTKPVLKTRLIDECDPVYFKCITKLIENDSKLAQDVDKLEKLEIKKETDEFDRCTMNAVVQKPELYAK</sequence>
<dbReference type="GO" id="GO:0016323">
    <property type="term" value="C:basolateral plasma membrane"/>
    <property type="evidence" value="ECO:0007669"/>
    <property type="project" value="TreeGrafter"/>
</dbReference>
<feature type="transmembrane region" description="Helical" evidence="6">
    <location>
        <begin position="18"/>
        <end position="43"/>
    </location>
</feature>
<evidence type="ECO:0000256" key="1">
    <source>
        <dbReference type="ARBA" id="ARBA00004141"/>
    </source>
</evidence>
<dbReference type="Proteomes" id="UP000759131">
    <property type="component" value="Unassembled WGS sequence"/>
</dbReference>
<gene>
    <name evidence="7" type="ORF">OSB1V03_LOCUS866</name>
</gene>
<dbReference type="OrthoDB" id="6535478at2759"/>
<evidence type="ECO:0000256" key="3">
    <source>
        <dbReference type="ARBA" id="ARBA00022692"/>
    </source>
</evidence>
<keyword evidence="5 6" id="KW-0472">Membrane</keyword>
<evidence type="ECO:0000313" key="7">
    <source>
        <dbReference type="EMBL" id="CAD7620378.1"/>
    </source>
</evidence>
<dbReference type="PANTHER" id="PTHR43829">
    <property type="entry name" value="AQUAPORIN OR AQUAGLYCEROPORIN RELATED"/>
    <property type="match status" value="1"/>
</dbReference>
<evidence type="ECO:0000256" key="6">
    <source>
        <dbReference type="SAM" id="Phobius"/>
    </source>
</evidence>
<dbReference type="EMBL" id="CAJPIZ010000214">
    <property type="protein sequence ID" value="CAG2100808.1"/>
    <property type="molecule type" value="Genomic_DNA"/>
</dbReference>